<gene>
    <name evidence="5" type="ORF">A8L61_04610</name>
    <name evidence="7" type="ORF">AB917_00350</name>
    <name evidence="3" type="ORF">ART25_08430</name>
    <name evidence="2" type="ORF">ARY78_08060</name>
    <name evidence="6" type="ORF">CA369_00345</name>
    <name evidence="9" type="ORF">D4920_05685</name>
    <name evidence="8" type="ORF">D4B11_04035</name>
    <name evidence="10" type="ORF">D5N24_05030</name>
    <name evidence="14" type="ORF">DYZ80_01269</name>
    <name evidence="4" type="ORF">E1W56_06260</name>
    <name evidence="11" type="ORF">F6515_01060</name>
    <name evidence="12" type="ORF">GI949_00355</name>
    <name evidence="13" type="ORF">HQN34_001519</name>
</gene>
<dbReference type="EMBL" id="DAAJZA010000001">
    <property type="protein sequence ID" value="HAC1753422.1"/>
    <property type="molecule type" value="Genomic_DNA"/>
</dbReference>
<proteinExistence type="predicted"/>
<dbReference type="Proteomes" id="UP000843503">
    <property type="component" value="Unassembled WGS sequence"/>
</dbReference>
<evidence type="ECO:0000313" key="11">
    <source>
        <dbReference type="EMBL" id="ECY9781573.1"/>
    </source>
</evidence>
<evidence type="ECO:0000313" key="3">
    <source>
        <dbReference type="EMBL" id="EAE1338928.1"/>
    </source>
</evidence>
<reference evidence="13" key="7">
    <citation type="submission" date="2020-05" db="EMBL/GenBank/DDBJ databases">
        <authorList>
            <consortium name="NCBI Pathogen Detection Project"/>
        </authorList>
    </citation>
    <scope>NUCLEOTIDE SEQUENCE</scope>
    <source>
        <strain evidence="13">2017-325981-023-01</strain>
        <strain evidence="12">DMG1500109</strain>
    </source>
</reference>
<evidence type="ECO:0000256" key="1">
    <source>
        <dbReference type="SAM" id="Phobius"/>
    </source>
</evidence>
<dbReference type="EMBL" id="AABDGJ010000001">
    <property type="protein sequence ID" value="EAG6989044.1"/>
    <property type="molecule type" value="Genomic_DNA"/>
</dbReference>
<evidence type="ECO:0000313" key="26">
    <source>
        <dbReference type="Proteomes" id="UP000843775"/>
    </source>
</evidence>
<dbReference type="Proteomes" id="UP000379076">
    <property type="component" value="Unassembled WGS sequence"/>
</dbReference>
<evidence type="ECO:0000313" key="15">
    <source>
        <dbReference type="Proteomes" id="UP000272537"/>
    </source>
</evidence>
<dbReference type="Proteomes" id="UP000548278">
    <property type="component" value="Unassembled WGS sequence"/>
</dbReference>
<dbReference type="EMBL" id="AABEMN010000004">
    <property type="protein sequence ID" value="EAG9518928.1"/>
    <property type="molecule type" value="Genomic_DNA"/>
</dbReference>
<evidence type="ECO:0000313" key="19">
    <source>
        <dbReference type="Proteomes" id="UP000489121"/>
    </source>
</evidence>
<dbReference type="EMBL" id="AALGDA010000002">
    <property type="protein sequence ID" value="ECY9781573.1"/>
    <property type="molecule type" value="Genomic_DNA"/>
</dbReference>
<evidence type="ECO:0000313" key="22">
    <source>
        <dbReference type="Proteomes" id="UP000533021"/>
    </source>
</evidence>
<evidence type="ECO:0000313" key="16">
    <source>
        <dbReference type="Proteomes" id="UP000358545"/>
    </source>
</evidence>
<dbReference type="EMBL" id="AAASLB010000003">
    <property type="protein sequence ID" value="EAE4941645.1"/>
    <property type="molecule type" value="Genomic_DNA"/>
</dbReference>
<evidence type="ECO:0000313" key="21">
    <source>
        <dbReference type="Proteomes" id="UP000530452"/>
    </source>
</evidence>
<dbReference type="Proteomes" id="UP000528151">
    <property type="component" value="Unassembled WGS sequence"/>
</dbReference>
<evidence type="ECO:0000313" key="9">
    <source>
        <dbReference type="EMBL" id="EAH2281555.1"/>
    </source>
</evidence>
<dbReference type="EMBL" id="AAAIXK010000004">
    <property type="protein sequence ID" value="EAC5550380.1"/>
    <property type="molecule type" value="Genomic_DNA"/>
</dbReference>
<evidence type="ECO:0000313" key="7">
    <source>
        <dbReference type="EMBL" id="EAG6989044.1"/>
    </source>
</evidence>
<feature type="transmembrane region" description="Helical" evidence="1">
    <location>
        <begin position="165"/>
        <end position="187"/>
    </location>
</feature>
<comment type="caution">
    <text evidence="8">The sequence shown here is derived from an EMBL/GenBank/DDBJ whole genome shotgun (WGS) entry which is preliminary data.</text>
</comment>
<evidence type="ECO:0000313" key="20">
    <source>
        <dbReference type="Proteomes" id="UP000528151"/>
    </source>
</evidence>
<evidence type="ECO:0000313" key="14">
    <source>
        <dbReference type="EMBL" id="RKA09625.1"/>
    </source>
</evidence>
<accession>A0A0B8R164</accession>
<dbReference type="Proteomes" id="UP000546397">
    <property type="component" value="Unassembled WGS sequence"/>
</dbReference>
<evidence type="ECO:0000313" key="10">
    <source>
        <dbReference type="EMBL" id="EAH3293752.1"/>
    </source>
</evidence>
<feature type="transmembrane region" description="Helical" evidence="1">
    <location>
        <begin position="194"/>
        <end position="215"/>
    </location>
</feature>
<dbReference type="Proteomes" id="UP000489121">
    <property type="component" value="Unassembled WGS sequence"/>
</dbReference>
<keyword evidence="1" id="KW-0472">Membrane</keyword>
<evidence type="ECO:0000313" key="18">
    <source>
        <dbReference type="Proteomes" id="UP000379076"/>
    </source>
</evidence>
<dbReference type="OMA" id="HYQLTRM"/>
<dbReference type="EMBL" id="DABJAN010000003">
    <property type="protein sequence ID" value="HAJ9593319.1"/>
    <property type="molecule type" value="Genomic_DNA"/>
</dbReference>
<dbReference type="Proteomes" id="UP000365297">
    <property type="component" value="Unassembled WGS sequence"/>
</dbReference>
<dbReference type="EMBL" id="QXLS01000002">
    <property type="protein sequence ID" value="RKA09625.1"/>
    <property type="molecule type" value="Genomic_DNA"/>
</dbReference>
<evidence type="ECO:0000313" key="4">
    <source>
        <dbReference type="EMBL" id="EAE4941645.1"/>
    </source>
</evidence>
<evidence type="ECO:0000313" key="24">
    <source>
        <dbReference type="Proteomes" id="UP000548278"/>
    </source>
</evidence>
<dbReference type="EMBL" id="AABGHY010000003">
    <property type="protein sequence ID" value="EAH3293752.1"/>
    <property type="molecule type" value="Genomic_DNA"/>
</dbReference>
<keyword evidence="1" id="KW-0812">Transmembrane</keyword>
<keyword evidence="1" id="KW-1133">Transmembrane helix</keyword>
<dbReference type="RefSeq" id="WP_003730775.1">
    <property type="nucleotide sequence ID" value="NC_021825.2"/>
</dbReference>
<dbReference type="Proteomes" id="UP000393182">
    <property type="component" value="Unassembled WGS sequence"/>
</dbReference>
<reference evidence="25 26" key="2">
    <citation type="journal article" date="2018" name="Genome Biol.">
        <title>SKESA: strategic k-mer extension for scrupulous assemblies.</title>
        <authorList>
            <person name="Souvorov A."/>
            <person name="Agarwala R."/>
            <person name="Lipman D.J."/>
        </authorList>
    </citation>
    <scope>NUCLEOTIDE SEQUENCE [LARGE SCALE GENOMIC DNA]</scope>
    <source>
        <strain evidence="13">2017-325981-023-01</strain>
        <strain evidence="12 26">DMG1500109</strain>
    </source>
</reference>
<evidence type="ECO:0000313" key="25">
    <source>
        <dbReference type="Proteomes" id="UP000843503"/>
    </source>
</evidence>
<evidence type="ECO:0000313" key="12">
    <source>
        <dbReference type="EMBL" id="HAC1753422.1"/>
    </source>
</evidence>
<dbReference type="EMBL" id="AABAGT010000005">
    <property type="protein sequence ID" value="EAG0866561.1"/>
    <property type="molecule type" value="Genomic_DNA"/>
</dbReference>
<reference evidence="5 16" key="4">
    <citation type="submission" date="2018-06" db="EMBL/GenBank/DDBJ databases">
        <authorList>
            <consortium name="PulseNet: The National Subtyping Network for Foodborne Disease Surveillance"/>
            <person name="Tarr C.L."/>
            <person name="Trees E."/>
            <person name="Katz L.S."/>
            <person name="Carleton-Romer H.A."/>
            <person name="Stroika S."/>
            <person name="Kucerova Z."/>
            <person name="Roache K.F."/>
            <person name="Sabol A.L."/>
            <person name="Besser J."/>
            <person name="Gerner-Smidt P."/>
        </authorList>
    </citation>
    <scope>NUCLEOTIDE SEQUENCE [LARGE SCALE GENOMIC DNA]</scope>
    <source>
        <strain evidence="5 16">PNUSAL002180</strain>
        <strain evidence="11 19">PNUSAL005692</strain>
    </source>
</reference>
<feature type="transmembrane region" description="Helical" evidence="1">
    <location>
        <begin position="102"/>
        <end position="132"/>
    </location>
</feature>
<dbReference type="Proteomes" id="UP000272537">
    <property type="component" value="Unassembled WGS sequence"/>
</dbReference>
<dbReference type="EMBL" id="AAAQQZ010000004">
    <property type="protein sequence ID" value="EAE1338928.1"/>
    <property type="molecule type" value="Genomic_DNA"/>
</dbReference>
<evidence type="ECO:0000313" key="8">
    <source>
        <dbReference type="EMBL" id="EAG9518928.1"/>
    </source>
</evidence>
<organism evidence="8 23">
    <name type="scientific">Listeria monocytogenes</name>
    <dbReference type="NCBI Taxonomy" id="1639"/>
    <lineage>
        <taxon>Bacteria</taxon>
        <taxon>Bacillati</taxon>
        <taxon>Bacillota</taxon>
        <taxon>Bacilli</taxon>
        <taxon>Bacillales</taxon>
        <taxon>Listeriaceae</taxon>
        <taxon>Listeria</taxon>
    </lineage>
</organism>
<reference evidence="17 18" key="3">
    <citation type="submission" date="2018-06" db="EMBL/GenBank/DDBJ databases">
        <authorList>
            <consortium name="GenomeTrakr: Next Generation Sequencing Network for Food Pathogen Tracability"/>
        </authorList>
    </citation>
    <scope>NUCLEOTIDE SEQUENCE [LARGE SCALE GENOMIC DNA]</scope>
    <source>
        <strain evidence="6 20">CFSAN063727</strain>
        <strain evidence="3 18">FDA00006494</strain>
        <strain evidence="2 17">FDA00007096</strain>
    </source>
</reference>
<evidence type="ECO:0000313" key="17">
    <source>
        <dbReference type="Proteomes" id="UP000365297"/>
    </source>
</evidence>
<dbReference type="Proteomes" id="UP000358545">
    <property type="component" value="Unassembled WGS sequence"/>
</dbReference>
<protein>
    <submittedName>
        <fullName evidence="8">Uncharacterized protein</fullName>
    </submittedName>
</protein>
<name>A0A0B8R164_LISMN</name>
<dbReference type="EMBL" id="AABFVG010000003">
    <property type="protein sequence ID" value="EAH2281555.1"/>
    <property type="molecule type" value="Genomic_DNA"/>
</dbReference>
<dbReference type="AlphaFoldDB" id="A0A0B8R164"/>
<reference evidence="14 15" key="1">
    <citation type="journal article" date="2018" name="BMC Genomics">
        <title>Genes significantly associated with lineage II food isolates of Listeria monocytogenes.</title>
        <authorList>
            <person name="Pirone-Davies C."/>
            <person name="Chen Y."/>
            <person name="Pightling A."/>
            <person name="Ryan G."/>
            <person name="Wang Y."/>
            <person name="Yao K."/>
            <person name="Hoffmann M."/>
            <person name="Allard M.W."/>
        </authorList>
    </citation>
    <scope>NUCLEOTIDE SEQUENCE [LARGE SCALE GENOMIC DNA]</scope>
    <source>
        <strain evidence="14 15">PNUSAL000550</strain>
    </source>
</reference>
<dbReference type="Proteomes" id="UP000533021">
    <property type="component" value="Unassembled WGS sequence"/>
</dbReference>
<evidence type="ECO:0000313" key="23">
    <source>
        <dbReference type="Proteomes" id="UP000546397"/>
    </source>
</evidence>
<feature type="transmembrane region" description="Helical" evidence="1">
    <location>
        <begin position="61"/>
        <end position="81"/>
    </location>
</feature>
<reference evidence="21 22" key="6">
    <citation type="submission" date="2019-04" db="EMBL/GenBank/DDBJ databases">
        <authorList>
            <person name="Ashton P.M."/>
            <person name="Dallman T."/>
            <person name="Nair S."/>
            <person name="De Pinna E."/>
            <person name="Peters T."/>
            <person name="Grant K."/>
        </authorList>
    </citation>
    <scope>NUCLEOTIDE SEQUENCE [LARGE SCALE GENOMIC DNA]</scope>
    <source>
        <strain evidence="9 22">282333</strain>
        <strain evidence="10 21">282352</strain>
        <strain evidence="8 23">289003</strain>
        <strain evidence="4">RL15000286</strain>
    </source>
</reference>
<dbReference type="Proteomes" id="UP000843775">
    <property type="component" value="Unassembled WGS sequence"/>
</dbReference>
<evidence type="ECO:0000313" key="13">
    <source>
        <dbReference type="EMBL" id="HAJ9593319.1"/>
    </source>
</evidence>
<feature type="transmembrane region" description="Helical" evidence="1">
    <location>
        <begin position="235"/>
        <end position="256"/>
    </location>
</feature>
<evidence type="ECO:0000313" key="6">
    <source>
        <dbReference type="EMBL" id="EAG4460725.1"/>
    </source>
</evidence>
<sequence>MSRFLKIEFNRVFKSKSFLAALALGVLIVLIQQITVARYYSTAEENVFLYLTGYDTTGLGTNLYYLLLPCLVALAGADLLGEDRRSGLDIFSRIRGNDKQYYFSKSIVAFIAGGVVFCLPLIMELCALMLVYPSTPLDYFVAEVPVTYGAMFSNIFYNSPLTYELIFLVIGFAYGGLFALIGILVSFFSSSKYVVLLSPLAIYYGVWIVFSLIGYPEFSPFGFLTPKQGYPLNFYIIWVEFLLLLVVIIMGIIWRVKNEKS</sequence>
<evidence type="ECO:0000313" key="5">
    <source>
        <dbReference type="EMBL" id="EAG0866561.1"/>
    </source>
</evidence>
<evidence type="ECO:0000313" key="2">
    <source>
        <dbReference type="EMBL" id="EAC5550380.1"/>
    </source>
</evidence>
<dbReference type="EMBL" id="AABBZO010000001">
    <property type="protein sequence ID" value="EAG4460725.1"/>
    <property type="molecule type" value="Genomic_DNA"/>
</dbReference>
<dbReference type="Proteomes" id="UP000530452">
    <property type="component" value="Unassembled WGS sequence"/>
</dbReference>
<reference evidence="7 24" key="5">
    <citation type="submission" date="2019-04" db="EMBL/GenBank/DDBJ databases">
        <authorList>
            <consortium name="GenomeTrakr network: Whole genome sequencing for foodborne pathogen traceback"/>
        </authorList>
    </citation>
    <scope>NUCLEOTIDE SEQUENCE [LARGE SCALE GENOMIC DNA]</scope>
    <source>
        <strain evidence="7 24">CFSAN004300</strain>
    </source>
</reference>